<reference evidence="2 3" key="1">
    <citation type="submission" date="2019-02" db="EMBL/GenBank/DDBJ databases">
        <title>Deep-cultivation of Planctomycetes and their phenomic and genomic characterization uncovers novel biology.</title>
        <authorList>
            <person name="Wiegand S."/>
            <person name="Jogler M."/>
            <person name="Boedeker C."/>
            <person name="Pinto D."/>
            <person name="Vollmers J."/>
            <person name="Rivas-Marin E."/>
            <person name="Kohn T."/>
            <person name="Peeters S.H."/>
            <person name="Heuer A."/>
            <person name="Rast P."/>
            <person name="Oberbeckmann S."/>
            <person name="Bunk B."/>
            <person name="Jeske O."/>
            <person name="Meyerdierks A."/>
            <person name="Storesund J.E."/>
            <person name="Kallscheuer N."/>
            <person name="Luecker S."/>
            <person name="Lage O.M."/>
            <person name="Pohl T."/>
            <person name="Merkel B.J."/>
            <person name="Hornburger P."/>
            <person name="Mueller R.-W."/>
            <person name="Bruemmer F."/>
            <person name="Labrenz M."/>
            <person name="Spormann A.M."/>
            <person name="Op den Camp H."/>
            <person name="Overmann J."/>
            <person name="Amann R."/>
            <person name="Jetten M.S.M."/>
            <person name="Mascher T."/>
            <person name="Medema M.H."/>
            <person name="Devos D.P."/>
            <person name="Kaster A.-K."/>
            <person name="Ovreas L."/>
            <person name="Rohde M."/>
            <person name="Galperin M.Y."/>
            <person name="Jogler C."/>
        </authorList>
    </citation>
    <scope>NUCLEOTIDE SEQUENCE [LARGE SCALE GENOMIC DNA]</scope>
    <source>
        <strain evidence="2 3">Pla175</strain>
    </source>
</reference>
<organism evidence="2 3">
    <name type="scientific">Pirellulimonas nuda</name>
    <dbReference type="NCBI Taxonomy" id="2528009"/>
    <lineage>
        <taxon>Bacteria</taxon>
        <taxon>Pseudomonadati</taxon>
        <taxon>Planctomycetota</taxon>
        <taxon>Planctomycetia</taxon>
        <taxon>Pirellulales</taxon>
        <taxon>Lacipirellulaceae</taxon>
        <taxon>Pirellulimonas</taxon>
    </lineage>
</organism>
<evidence type="ECO:0000313" key="3">
    <source>
        <dbReference type="Proteomes" id="UP000317429"/>
    </source>
</evidence>
<evidence type="ECO:0008006" key="4">
    <source>
        <dbReference type="Google" id="ProtNLM"/>
    </source>
</evidence>
<keyword evidence="3" id="KW-1185">Reference proteome</keyword>
<feature type="chain" id="PRO_5022069642" description="PEP-CTERM sorting domain-containing protein" evidence="1">
    <location>
        <begin position="33"/>
        <end position="310"/>
    </location>
</feature>
<dbReference type="EMBL" id="CP036291">
    <property type="protein sequence ID" value="QDU89659.1"/>
    <property type="molecule type" value="Genomic_DNA"/>
</dbReference>
<sequence length="310" mass="31283" precursor="true">MKPVHLRESTSRPALSRAAACAALCFTTGYFAASAEADLVVYEGFDYTLGANVVGLDGGVGFDGAWTGDTGAGAGAANTNIGVGLGFGSLQVVGGSVDRQDRNGRGVINRSITAAAQTQLTADNSTIWFSVLMDPTSLVGGAGGFPVNTYGTLIFGDAAFADASSNSAPANAGNAFGVGFLGGPPASAFDAMSIQGVAYDAADGLTTAIIGDPILVGDTISFIVGKIDFAALGTTDTMTLYQVTDPGLALPETPFSTLSVDLDQSGFSLISIADPMTSIFDEIRIGMTLADVTPIAPRNGSKITPSIPIA</sequence>
<dbReference type="Proteomes" id="UP000317429">
    <property type="component" value="Chromosome"/>
</dbReference>
<protein>
    <recommendedName>
        <fullName evidence="4">PEP-CTERM sorting domain-containing protein</fullName>
    </recommendedName>
</protein>
<evidence type="ECO:0000256" key="1">
    <source>
        <dbReference type="SAM" id="SignalP"/>
    </source>
</evidence>
<accession>A0A518DDV0</accession>
<dbReference type="AlphaFoldDB" id="A0A518DDV0"/>
<feature type="signal peptide" evidence="1">
    <location>
        <begin position="1"/>
        <end position="32"/>
    </location>
</feature>
<evidence type="ECO:0000313" key="2">
    <source>
        <dbReference type="EMBL" id="QDU89659.1"/>
    </source>
</evidence>
<gene>
    <name evidence="2" type="ORF">Pla175_30530</name>
</gene>
<proteinExistence type="predicted"/>
<keyword evidence="1" id="KW-0732">Signal</keyword>
<name>A0A518DDV0_9BACT</name>
<dbReference type="KEGG" id="pnd:Pla175_30530"/>